<protein>
    <submittedName>
        <fullName evidence="1">Uncharacterized protein</fullName>
    </submittedName>
</protein>
<reference evidence="1 2" key="1">
    <citation type="submission" date="2016-05" db="EMBL/GenBank/DDBJ databases">
        <title>Genomic and physiological characterization of Planctopirus sp. isolated from fresh water lake.</title>
        <authorList>
            <person name="Subhash Y."/>
            <person name="Ramana C."/>
        </authorList>
    </citation>
    <scope>NUCLEOTIDE SEQUENCE [LARGE SCALE GENOMIC DNA]</scope>
    <source>
        <strain evidence="1 2">JC280</strain>
    </source>
</reference>
<comment type="caution">
    <text evidence="1">The sequence shown here is derived from an EMBL/GenBank/DDBJ whole genome shotgun (WGS) entry which is preliminary data.</text>
</comment>
<sequence length="81" mass="9412">MMVSENATDYELNGFSDEQLRENFAKWRPLASSGTMDRLSPHHDFLTKWIDRSCVGDFDNVKALRKISVPTCWKNSSLFLR</sequence>
<accession>A0A1C3ENN6</accession>
<gene>
    <name evidence="1" type="ORF">A6X21_04180</name>
</gene>
<dbReference type="EMBL" id="LYDR01000039">
    <property type="protein sequence ID" value="ODA34856.1"/>
    <property type="molecule type" value="Genomic_DNA"/>
</dbReference>
<keyword evidence="2" id="KW-1185">Reference proteome</keyword>
<proteinExistence type="predicted"/>
<dbReference type="AlphaFoldDB" id="A0A1C3ENN6"/>
<name>A0A1C3ENN6_9PLAN</name>
<dbReference type="STRING" id="1841610.A6X21_04180"/>
<evidence type="ECO:0000313" key="2">
    <source>
        <dbReference type="Proteomes" id="UP000094828"/>
    </source>
</evidence>
<dbReference type="Proteomes" id="UP000094828">
    <property type="component" value="Unassembled WGS sequence"/>
</dbReference>
<evidence type="ECO:0000313" key="1">
    <source>
        <dbReference type="EMBL" id="ODA34856.1"/>
    </source>
</evidence>
<organism evidence="1 2">
    <name type="scientific">Planctopirus hydrillae</name>
    <dbReference type="NCBI Taxonomy" id="1841610"/>
    <lineage>
        <taxon>Bacteria</taxon>
        <taxon>Pseudomonadati</taxon>
        <taxon>Planctomycetota</taxon>
        <taxon>Planctomycetia</taxon>
        <taxon>Planctomycetales</taxon>
        <taxon>Planctomycetaceae</taxon>
        <taxon>Planctopirus</taxon>
    </lineage>
</organism>